<organism evidence="2 3">
    <name type="scientific">Kineothrix alysoides</name>
    <dbReference type="NCBI Taxonomy" id="1469948"/>
    <lineage>
        <taxon>Bacteria</taxon>
        <taxon>Bacillati</taxon>
        <taxon>Bacillota</taxon>
        <taxon>Clostridia</taxon>
        <taxon>Lachnospirales</taxon>
        <taxon>Lachnospiraceae</taxon>
        <taxon>Kineothrix</taxon>
    </lineage>
</organism>
<dbReference type="RefSeq" id="WP_031389324.1">
    <property type="nucleotide sequence ID" value="NZ_JPNB01000001.1"/>
</dbReference>
<evidence type="ECO:0000259" key="1">
    <source>
        <dbReference type="Pfam" id="PF13529"/>
    </source>
</evidence>
<comment type="caution">
    <text evidence="2">The sequence shown here is derived from an EMBL/GenBank/DDBJ whole genome shotgun (WGS) entry which is preliminary data.</text>
</comment>
<dbReference type="AlphaFoldDB" id="A0A4R1QXS2"/>
<keyword evidence="3" id="KW-1185">Reference proteome</keyword>
<dbReference type="Proteomes" id="UP000295718">
    <property type="component" value="Unassembled WGS sequence"/>
</dbReference>
<dbReference type="InterPro" id="IPR039564">
    <property type="entry name" value="Peptidase_C39-like"/>
</dbReference>
<proteinExistence type="predicted"/>
<reference evidence="2 3" key="1">
    <citation type="submission" date="2019-03" db="EMBL/GenBank/DDBJ databases">
        <title>Genomic Encyclopedia of Type Strains, Phase IV (KMG-IV): sequencing the most valuable type-strain genomes for metagenomic binning, comparative biology and taxonomic classification.</title>
        <authorList>
            <person name="Goeker M."/>
        </authorList>
    </citation>
    <scope>NUCLEOTIDE SEQUENCE [LARGE SCALE GENOMIC DNA]</scope>
    <source>
        <strain evidence="2 3">DSM 100556</strain>
    </source>
</reference>
<name>A0A4R1QXS2_9FIRM</name>
<dbReference type="STRING" id="1469948.GCA_000732725_00561"/>
<evidence type="ECO:0000313" key="3">
    <source>
        <dbReference type="Proteomes" id="UP000295718"/>
    </source>
</evidence>
<feature type="domain" description="Peptidase C39-like" evidence="1">
    <location>
        <begin position="15"/>
        <end position="149"/>
    </location>
</feature>
<evidence type="ECO:0000313" key="2">
    <source>
        <dbReference type="EMBL" id="TCL56200.1"/>
    </source>
</evidence>
<dbReference type="EMBL" id="SLUO01000012">
    <property type="protein sequence ID" value="TCL56200.1"/>
    <property type="molecule type" value="Genomic_DNA"/>
</dbReference>
<gene>
    <name evidence="2" type="ORF">EDD76_11227</name>
</gene>
<protein>
    <submittedName>
        <fullName evidence="2">Peptidase C39-like protein</fullName>
    </submittedName>
</protein>
<accession>A0A4R1QXS2</accession>
<dbReference type="OrthoDB" id="2630463at2"/>
<sequence length="329" mass="38780">MDNIKNTNEVFEFLLKIPRLNYNCFQMALAYILQFYHREYQAVSLGNWGFKYNQRIEYTDCIGNAIDEVFRYKIKDILMRYYGSELIGYDPSDETAVIYMLKEAGLILVRSDLYWCPWSLAYLKHHFSHYYLLVGYDKKSEDFYCYDPYLNNGKINQVPFEKIKPGIISYEMLCSTKGKTKNENIKENIKKDIYSDITSILDKQDLNSLYNIYQLVDSINYRFELEKENAGFQKDFLAIPILSKMKFIYISRYGYSDLLEYYGNSFNNKKIIEAANNLTECGRQWRVCQSLLMKVFIHSHDKGKVKVVSNSIAKIADNEISIAEDLFNL</sequence>
<dbReference type="Pfam" id="PF13529">
    <property type="entry name" value="Peptidase_C39_2"/>
    <property type="match status" value="1"/>
</dbReference>